<evidence type="ECO:0000256" key="2">
    <source>
        <dbReference type="ARBA" id="ARBA00022777"/>
    </source>
</evidence>
<accession>A0ABP8YQZ2</accession>
<proteinExistence type="predicted"/>
<keyword evidence="7" id="KW-1185">Reference proteome</keyword>
<evidence type="ECO:0000256" key="3">
    <source>
        <dbReference type="ARBA" id="ARBA00023012"/>
    </source>
</evidence>
<evidence type="ECO:0000259" key="5">
    <source>
        <dbReference type="SMART" id="SM00387"/>
    </source>
</evidence>
<dbReference type="InterPro" id="IPR036890">
    <property type="entry name" value="HATPase_C_sf"/>
</dbReference>
<feature type="region of interest" description="Disordered" evidence="4">
    <location>
        <begin position="1"/>
        <end position="20"/>
    </location>
</feature>
<dbReference type="InterPro" id="IPR003594">
    <property type="entry name" value="HATPase_dom"/>
</dbReference>
<dbReference type="PANTHER" id="PTHR24421:SF56">
    <property type="entry name" value="OXYGEN SENSOR HISTIDINE KINASE RESPONSE REGULATOR DOST"/>
    <property type="match status" value="1"/>
</dbReference>
<name>A0ABP8YQZ2_9ACTN</name>
<dbReference type="Proteomes" id="UP001499882">
    <property type="component" value="Unassembled WGS sequence"/>
</dbReference>
<dbReference type="SUPFAM" id="SSF55874">
    <property type="entry name" value="ATPase domain of HSP90 chaperone/DNA topoisomerase II/histidine kinase"/>
    <property type="match status" value="1"/>
</dbReference>
<keyword evidence="1" id="KW-0808">Transferase</keyword>
<evidence type="ECO:0000313" key="6">
    <source>
        <dbReference type="EMBL" id="GAA4736249.1"/>
    </source>
</evidence>
<dbReference type="SMART" id="SM00387">
    <property type="entry name" value="HATPase_c"/>
    <property type="match status" value="1"/>
</dbReference>
<feature type="domain" description="Histidine kinase/HSP90-like ATPase" evidence="5">
    <location>
        <begin position="43"/>
        <end position="132"/>
    </location>
</feature>
<evidence type="ECO:0000256" key="4">
    <source>
        <dbReference type="SAM" id="MobiDB-lite"/>
    </source>
</evidence>
<evidence type="ECO:0000256" key="1">
    <source>
        <dbReference type="ARBA" id="ARBA00022679"/>
    </source>
</evidence>
<keyword evidence="2" id="KW-0418">Kinase</keyword>
<organism evidence="6 7">
    <name type="scientific">Nocardioides endophyticus</name>
    <dbReference type="NCBI Taxonomy" id="1353775"/>
    <lineage>
        <taxon>Bacteria</taxon>
        <taxon>Bacillati</taxon>
        <taxon>Actinomycetota</taxon>
        <taxon>Actinomycetes</taxon>
        <taxon>Propionibacteriales</taxon>
        <taxon>Nocardioidaceae</taxon>
        <taxon>Nocardioides</taxon>
    </lineage>
</organism>
<dbReference type="CDD" id="cd16917">
    <property type="entry name" value="HATPase_UhpB-NarQ-NarX-like"/>
    <property type="match status" value="1"/>
</dbReference>
<sequence length="132" mass="14316">MLTGRLSRVTEPTPPYRRGRHVADDLGAVVADLVGPVSQIPEVIADNIVPVLREALSNIARHAAASAGEVELRVTDDEVRLTVEDDGVGLSTRTSENGLRHARRRAETLGGSLDVRQRHPRGTAFVWRVPLG</sequence>
<dbReference type="EMBL" id="BAABKN010000013">
    <property type="protein sequence ID" value="GAA4736249.1"/>
    <property type="molecule type" value="Genomic_DNA"/>
</dbReference>
<dbReference type="PANTHER" id="PTHR24421">
    <property type="entry name" value="NITRATE/NITRITE SENSOR PROTEIN NARX-RELATED"/>
    <property type="match status" value="1"/>
</dbReference>
<dbReference type="Gene3D" id="3.30.565.10">
    <property type="entry name" value="Histidine kinase-like ATPase, C-terminal domain"/>
    <property type="match status" value="1"/>
</dbReference>
<gene>
    <name evidence="6" type="ORF">GCM10023350_20110</name>
</gene>
<keyword evidence="3" id="KW-0902">Two-component regulatory system</keyword>
<comment type="caution">
    <text evidence="6">The sequence shown here is derived from an EMBL/GenBank/DDBJ whole genome shotgun (WGS) entry which is preliminary data.</text>
</comment>
<evidence type="ECO:0000313" key="7">
    <source>
        <dbReference type="Proteomes" id="UP001499882"/>
    </source>
</evidence>
<dbReference type="InterPro" id="IPR050482">
    <property type="entry name" value="Sensor_HK_TwoCompSys"/>
</dbReference>
<reference evidence="7" key="1">
    <citation type="journal article" date="2019" name="Int. J. Syst. Evol. Microbiol.">
        <title>The Global Catalogue of Microorganisms (GCM) 10K type strain sequencing project: providing services to taxonomists for standard genome sequencing and annotation.</title>
        <authorList>
            <consortium name="The Broad Institute Genomics Platform"/>
            <consortium name="The Broad Institute Genome Sequencing Center for Infectious Disease"/>
            <person name="Wu L."/>
            <person name="Ma J."/>
        </authorList>
    </citation>
    <scope>NUCLEOTIDE SEQUENCE [LARGE SCALE GENOMIC DNA]</scope>
    <source>
        <strain evidence="7">JCM 18532</strain>
    </source>
</reference>
<dbReference type="Pfam" id="PF02518">
    <property type="entry name" value="HATPase_c"/>
    <property type="match status" value="1"/>
</dbReference>
<protein>
    <recommendedName>
        <fullName evidence="5">Histidine kinase/HSP90-like ATPase domain-containing protein</fullName>
    </recommendedName>
</protein>